<dbReference type="GO" id="GO:0000701">
    <property type="term" value="F:purine-specific mismatch base pair DNA N-glycosylase activity"/>
    <property type="evidence" value="ECO:0007669"/>
    <property type="project" value="TreeGrafter"/>
</dbReference>
<evidence type="ECO:0000256" key="9">
    <source>
        <dbReference type="ARBA" id="ARBA00023204"/>
    </source>
</evidence>
<evidence type="ECO:0000313" key="13">
    <source>
        <dbReference type="Proteomes" id="UP000642829"/>
    </source>
</evidence>
<dbReference type="GO" id="GO:0046872">
    <property type="term" value="F:metal ion binding"/>
    <property type="evidence" value="ECO:0007669"/>
    <property type="project" value="UniProtKB-KW"/>
</dbReference>
<keyword evidence="8" id="KW-0411">Iron-sulfur</keyword>
<dbReference type="InterPro" id="IPR011257">
    <property type="entry name" value="DNA_glycosylase"/>
</dbReference>
<dbReference type="GO" id="GO:0034039">
    <property type="term" value="F:8-oxo-7,8-dihydroguanine DNA N-glycosylase activity"/>
    <property type="evidence" value="ECO:0007669"/>
    <property type="project" value="TreeGrafter"/>
</dbReference>
<keyword evidence="4" id="KW-0479">Metal-binding</keyword>
<dbReference type="GO" id="GO:0006298">
    <property type="term" value="P:mismatch repair"/>
    <property type="evidence" value="ECO:0007669"/>
    <property type="project" value="TreeGrafter"/>
</dbReference>
<dbReference type="AlphaFoldDB" id="A0A8J3DBL4"/>
<gene>
    <name evidence="12" type="ORF">GCM10007047_14570</name>
</gene>
<dbReference type="PANTHER" id="PTHR42944">
    <property type="entry name" value="ADENINE DNA GLYCOSYLASE"/>
    <property type="match status" value="1"/>
</dbReference>
<dbReference type="Proteomes" id="UP000642829">
    <property type="component" value="Unassembled WGS sequence"/>
</dbReference>
<dbReference type="SMART" id="SM00478">
    <property type="entry name" value="ENDO3c"/>
    <property type="match status" value="1"/>
</dbReference>
<name>A0A8J3DBL4_9BACT</name>
<evidence type="ECO:0000256" key="8">
    <source>
        <dbReference type="ARBA" id="ARBA00023014"/>
    </source>
</evidence>
<evidence type="ECO:0000259" key="11">
    <source>
        <dbReference type="SMART" id="SM00478"/>
    </source>
</evidence>
<comment type="caution">
    <text evidence="12">The sequence shown here is derived from an EMBL/GenBank/DDBJ whole genome shotgun (WGS) entry which is preliminary data.</text>
</comment>
<organism evidence="12 13">
    <name type="scientific">Cerasicoccus arenae</name>
    <dbReference type="NCBI Taxonomy" id="424488"/>
    <lineage>
        <taxon>Bacteria</taxon>
        <taxon>Pseudomonadati</taxon>
        <taxon>Verrucomicrobiota</taxon>
        <taxon>Opitutia</taxon>
        <taxon>Puniceicoccales</taxon>
        <taxon>Cerasicoccaceae</taxon>
        <taxon>Cerasicoccus</taxon>
    </lineage>
</organism>
<comment type="cofactor">
    <cofactor evidence="1">
        <name>[4Fe-4S] cluster</name>
        <dbReference type="ChEBI" id="CHEBI:49883"/>
    </cofactor>
</comment>
<evidence type="ECO:0000256" key="4">
    <source>
        <dbReference type="ARBA" id="ARBA00022723"/>
    </source>
</evidence>
<evidence type="ECO:0000256" key="7">
    <source>
        <dbReference type="ARBA" id="ARBA00023004"/>
    </source>
</evidence>
<sequence length="344" mass="38962">MDPSPLPNQAPAFTKALLAWYQENYRPLPWRETPSLYSTVVSEFMCQQTQIATVLPYFDRWMKILPSFEMLTIASESLVIKLWEGLGYYSRARNLQKLAHQWMAAEPKPETAADWLAYPGVGPYTAAAIASITYEEHAAVVDGNVVRILARLTNDQREFSDNGKAVKAFTTLAGLLITHAERPGDHNQAMMELGATICSKANPQCLICPVKDFCEGQRVGNPAQLPRLAKRQIIQKRIDRVFLIHGGRLLIHRIPTTAKRLAGLCELPPGDLLEVSFPAELILTRRRGIANERIEERFLRIDWNSKLHSLITKDETLFWQPLNQLNDITLTGPHRKWLAELMAL</sequence>
<keyword evidence="7" id="KW-0408">Iron</keyword>
<evidence type="ECO:0000256" key="10">
    <source>
        <dbReference type="ARBA" id="ARBA00023295"/>
    </source>
</evidence>
<keyword evidence="5" id="KW-0227">DNA damage</keyword>
<dbReference type="GO" id="GO:0051536">
    <property type="term" value="F:iron-sulfur cluster binding"/>
    <property type="evidence" value="ECO:0007669"/>
    <property type="project" value="UniProtKB-KW"/>
</dbReference>
<dbReference type="RefSeq" id="WP_189513469.1">
    <property type="nucleotide sequence ID" value="NZ_BMXG01000007.1"/>
</dbReference>
<evidence type="ECO:0000256" key="5">
    <source>
        <dbReference type="ARBA" id="ARBA00022763"/>
    </source>
</evidence>
<reference evidence="12" key="2">
    <citation type="submission" date="2020-09" db="EMBL/GenBank/DDBJ databases">
        <authorList>
            <person name="Sun Q."/>
            <person name="Kim S."/>
        </authorList>
    </citation>
    <scope>NUCLEOTIDE SEQUENCE</scope>
    <source>
        <strain evidence="12">KCTC 12870</strain>
    </source>
</reference>
<reference evidence="12" key="1">
    <citation type="journal article" date="2014" name="Int. J. Syst. Evol. Microbiol.">
        <title>Complete genome sequence of Corynebacterium casei LMG S-19264T (=DSM 44701T), isolated from a smear-ripened cheese.</title>
        <authorList>
            <consortium name="US DOE Joint Genome Institute (JGI-PGF)"/>
            <person name="Walter F."/>
            <person name="Albersmeier A."/>
            <person name="Kalinowski J."/>
            <person name="Ruckert C."/>
        </authorList>
    </citation>
    <scope>NUCLEOTIDE SEQUENCE</scope>
    <source>
        <strain evidence="12">KCTC 12870</strain>
    </source>
</reference>
<dbReference type="Pfam" id="PF00730">
    <property type="entry name" value="HhH-GPD"/>
    <property type="match status" value="1"/>
</dbReference>
<keyword evidence="10" id="KW-0326">Glycosidase</keyword>
<comment type="function">
    <text evidence="2">Adenine glycosylase active on G-A mispairs. MutY also corrects error-prone DNA synthesis past GO lesions which are due to the oxidatively damaged form of guanine: 7,8-dihydro-8-oxoguanine (8-oxo-dGTP).</text>
</comment>
<dbReference type="GO" id="GO:0035485">
    <property type="term" value="F:adenine/guanine mispair binding"/>
    <property type="evidence" value="ECO:0007669"/>
    <property type="project" value="TreeGrafter"/>
</dbReference>
<keyword evidence="6" id="KW-0378">Hydrolase</keyword>
<dbReference type="Gene3D" id="1.10.1670.10">
    <property type="entry name" value="Helix-hairpin-Helix base-excision DNA repair enzymes (C-terminal)"/>
    <property type="match status" value="1"/>
</dbReference>
<accession>A0A8J3DBL4</accession>
<comment type="similarity">
    <text evidence="3">Belongs to the Nth/MutY family.</text>
</comment>
<dbReference type="SUPFAM" id="SSF48150">
    <property type="entry name" value="DNA-glycosylase"/>
    <property type="match status" value="1"/>
</dbReference>
<evidence type="ECO:0000256" key="1">
    <source>
        <dbReference type="ARBA" id="ARBA00001966"/>
    </source>
</evidence>
<keyword evidence="9" id="KW-0234">DNA repair</keyword>
<dbReference type="GO" id="GO:0006284">
    <property type="term" value="P:base-excision repair"/>
    <property type="evidence" value="ECO:0007669"/>
    <property type="project" value="InterPro"/>
</dbReference>
<dbReference type="EMBL" id="BMXG01000007">
    <property type="protein sequence ID" value="GHB99418.1"/>
    <property type="molecule type" value="Genomic_DNA"/>
</dbReference>
<proteinExistence type="inferred from homology"/>
<evidence type="ECO:0000256" key="3">
    <source>
        <dbReference type="ARBA" id="ARBA00008343"/>
    </source>
</evidence>
<dbReference type="CDD" id="cd00056">
    <property type="entry name" value="ENDO3c"/>
    <property type="match status" value="1"/>
</dbReference>
<dbReference type="InterPro" id="IPR044298">
    <property type="entry name" value="MIG/MutY"/>
</dbReference>
<evidence type="ECO:0000256" key="2">
    <source>
        <dbReference type="ARBA" id="ARBA00002933"/>
    </source>
</evidence>
<protein>
    <submittedName>
        <fullName evidence="12">A/G-specific adenine glycosylase</fullName>
    </submittedName>
</protein>
<dbReference type="GO" id="GO:0032357">
    <property type="term" value="F:oxidized purine DNA binding"/>
    <property type="evidence" value="ECO:0007669"/>
    <property type="project" value="TreeGrafter"/>
</dbReference>
<feature type="domain" description="HhH-GPD" evidence="11">
    <location>
        <begin position="45"/>
        <end position="196"/>
    </location>
</feature>
<evidence type="ECO:0000256" key="6">
    <source>
        <dbReference type="ARBA" id="ARBA00022801"/>
    </source>
</evidence>
<keyword evidence="13" id="KW-1185">Reference proteome</keyword>
<dbReference type="PANTHER" id="PTHR42944:SF1">
    <property type="entry name" value="ADENINE DNA GLYCOSYLASE"/>
    <property type="match status" value="1"/>
</dbReference>
<evidence type="ECO:0000313" key="12">
    <source>
        <dbReference type="EMBL" id="GHB99418.1"/>
    </source>
</evidence>
<dbReference type="InterPro" id="IPR003265">
    <property type="entry name" value="HhH-GPD_domain"/>
</dbReference>
<dbReference type="InterPro" id="IPR023170">
    <property type="entry name" value="HhH_base_excis_C"/>
</dbReference>
<dbReference type="Gene3D" id="1.10.340.30">
    <property type="entry name" value="Hypothetical protein, domain 2"/>
    <property type="match status" value="1"/>
</dbReference>